<evidence type="ECO:0000313" key="2">
    <source>
        <dbReference type="Proteomes" id="UP000291078"/>
    </source>
</evidence>
<name>A0A4Q7SBK2_9BURK</name>
<proteinExistence type="predicted"/>
<comment type="caution">
    <text evidence="1">The sequence shown here is derived from an EMBL/GenBank/DDBJ whole genome shotgun (WGS) entry which is preliminary data.</text>
</comment>
<gene>
    <name evidence="1" type="ORF">EV147_2247</name>
</gene>
<evidence type="ECO:0008006" key="3">
    <source>
        <dbReference type="Google" id="ProtNLM"/>
    </source>
</evidence>
<organism evidence="1 2">
    <name type="scientific">Cupriavidus agavae</name>
    <dbReference type="NCBI Taxonomy" id="1001822"/>
    <lineage>
        <taxon>Bacteria</taxon>
        <taxon>Pseudomonadati</taxon>
        <taxon>Pseudomonadota</taxon>
        <taxon>Betaproteobacteria</taxon>
        <taxon>Burkholderiales</taxon>
        <taxon>Burkholderiaceae</taxon>
        <taxon>Cupriavidus</taxon>
    </lineage>
</organism>
<sequence length="401" mass="44933">RIFTASGLPRPETGAPCILAVNVYAVTQQNPSDNRRHGTNIEKPRVMRGFVQAGQERAPSAFHKGQRHPGGGVGFNLWYGWGITSLGPKGLAAPGKARLGAAGPTVYAWSIASKGDLGQMPYEAFLATLSGPRSSVYKRVFRTLNPAETGGAVLWGQAMGMALQSLMLTFEVTLRNRIHVSLSRQMSEKSGQVSDSFPWYDHQMVSLRLQGATFDKVEALLCDENQRRLAVLPSPDSVVAKLSFGVWPNILEQQLPNPVIQARTFREVFAHYPKKPQKHWNHADNRKAAIDMVKDVKGWRNRIAHCKPVWTEGWFRSSATQHWSEVLDRVRSRRAGMLGLLDWMCPQTVQIYRRSYSGRLFDELATQQAVLAHIREPHVPDSGPRYAQGDLDELRAYQARR</sequence>
<feature type="non-terminal residue" evidence="1">
    <location>
        <position position="1"/>
    </location>
</feature>
<protein>
    <recommendedName>
        <fullName evidence="3">Abi-like protein</fullName>
    </recommendedName>
</protein>
<reference evidence="1 2" key="1">
    <citation type="journal article" date="2015" name="Stand. Genomic Sci.">
        <title>Genomic Encyclopedia of Bacterial and Archaeal Type Strains, Phase III: the genomes of soil and plant-associated and newly described type strains.</title>
        <authorList>
            <person name="Whitman W.B."/>
            <person name="Woyke T."/>
            <person name="Klenk H.P."/>
            <person name="Zhou Y."/>
            <person name="Lilburn T.G."/>
            <person name="Beck B.J."/>
            <person name="De Vos P."/>
            <person name="Vandamme P."/>
            <person name="Eisen J.A."/>
            <person name="Garrity G."/>
            <person name="Hugenholtz P."/>
            <person name="Kyrpides N.C."/>
        </authorList>
    </citation>
    <scope>NUCLEOTIDE SEQUENCE [LARGE SCALE GENOMIC DNA]</scope>
    <source>
        <strain evidence="1 2">ASC-9842</strain>
    </source>
</reference>
<evidence type="ECO:0000313" key="1">
    <source>
        <dbReference type="EMBL" id="RZT43197.1"/>
    </source>
</evidence>
<dbReference type="AlphaFoldDB" id="A0A4Q7SBK2"/>
<dbReference type="Proteomes" id="UP000291078">
    <property type="component" value="Unassembled WGS sequence"/>
</dbReference>
<keyword evidence="2" id="KW-1185">Reference proteome</keyword>
<dbReference type="RefSeq" id="WP_206751182.1">
    <property type="nucleotide sequence ID" value="NZ_SGXM01000001.1"/>
</dbReference>
<accession>A0A4Q7SBK2</accession>
<dbReference type="EMBL" id="SGXM01000001">
    <property type="protein sequence ID" value="RZT43197.1"/>
    <property type="molecule type" value="Genomic_DNA"/>
</dbReference>